<dbReference type="GO" id="GO:0030170">
    <property type="term" value="F:pyridoxal phosphate binding"/>
    <property type="evidence" value="ECO:0007669"/>
    <property type="project" value="InterPro"/>
</dbReference>
<dbReference type="PANTHER" id="PTHR48078">
    <property type="entry name" value="THREONINE DEHYDRATASE, MITOCHONDRIAL-RELATED"/>
    <property type="match status" value="1"/>
</dbReference>
<comment type="cofactor">
    <cofactor evidence="1">
        <name>pyridoxal 5'-phosphate</name>
        <dbReference type="ChEBI" id="CHEBI:597326"/>
    </cofactor>
</comment>
<protein>
    <submittedName>
        <fullName evidence="5">L-threonine ammonia-lyase</fullName>
    </submittedName>
</protein>
<dbReference type="AlphaFoldDB" id="A0A1Y6BH52"/>
<dbReference type="Gene3D" id="3.40.50.1100">
    <property type="match status" value="2"/>
</dbReference>
<reference evidence="5 6" key="1">
    <citation type="submission" date="2017-04" db="EMBL/GenBank/DDBJ databases">
        <authorList>
            <person name="Afonso C.L."/>
            <person name="Miller P.J."/>
            <person name="Scott M.A."/>
            <person name="Spackman E."/>
            <person name="Goraichik I."/>
            <person name="Dimitrov K.M."/>
            <person name="Suarez D.L."/>
            <person name="Swayne D.E."/>
        </authorList>
    </citation>
    <scope>NUCLEOTIDE SEQUENCE [LARGE SCALE GENOMIC DNA]</scope>
    <source>
        <strain evidence="5 6">USBA 355</strain>
    </source>
</reference>
<dbReference type="Pfam" id="PF00291">
    <property type="entry name" value="PALP"/>
    <property type="match status" value="1"/>
</dbReference>
<dbReference type="SUPFAM" id="SSF53686">
    <property type="entry name" value="Tryptophan synthase beta subunit-like PLP-dependent enzymes"/>
    <property type="match status" value="1"/>
</dbReference>
<accession>A0A1Y6BH52</accession>
<dbReference type="NCBIfam" id="NF006094">
    <property type="entry name" value="PRK08246.1"/>
    <property type="match status" value="1"/>
</dbReference>
<evidence type="ECO:0000313" key="5">
    <source>
        <dbReference type="EMBL" id="SMF02722.1"/>
    </source>
</evidence>
<evidence type="ECO:0000256" key="1">
    <source>
        <dbReference type="ARBA" id="ARBA00001933"/>
    </source>
</evidence>
<gene>
    <name evidence="5" type="ORF">SAMN05428998_10377</name>
</gene>
<feature type="domain" description="Tryptophan synthase beta chain-like PALP" evidence="4">
    <location>
        <begin position="39"/>
        <end position="331"/>
    </location>
</feature>
<dbReference type="EMBL" id="FWZX01000003">
    <property type="protein sequence ID" value="SMF02722.1"/>
    <property type="molecule type" value="Genomic_DNA"/>
</dbReference>
<proteinExistence type="predicted"/>
<dbReference type="InterPro" id="IPR000634">
    <property type="entry name" value="Ser/Thr_deHydtase_PyrdxlP-BS"/>
</dbReference>
<dbReference type="GO" id="GO:0004794">
    <property type="term" value="F:threonine deaminase activity"/>
    <property type="evidence" value="ECO:0007669"/>
    <property type="project" value="TreeGrafter"/>
</dbReference>
<keyword evidence="3 5" id="KW-0456">Lyase</keyword>
<dbReference type="InterPro" id="IPR050147">
    <property type="entry name" value="Ser/Thr_Dehydratase"/>
</dbReference>
<dbReference type="InterPro" id="IPR001926">
    <property type="entry name" value="TrpB-like_PALP"/>
</dbReference>
<evidence type="ECO:0000256" key="2">
    <source>
        <dbReference type="ARBA" id="ARBA00022898"/>
    </source>
</evidence>
<evidence type="ECO:0000256" key="3">
    <source>
        <dbReference type="ARBA" id="ARBA00023239"/>
    </source>
</evidence>
<dbReference type="STRING" id="560819.SAMN05428998_10377"/>
<dbReference type="GO" id="GO:0006567">
    <property type="term" value="P:L-threonine catabolic process"/>
    <property type="evidence" value="ECO:0007669"/>
    <property type="project" value="TreeGrafter"/>
</dbReference>
<dbReference type="GO" id="GO:0009097">
    <property type="term" value="P:isoleucine biosynthetic process"/>
    <property type="evidence" value="ECO:0007669"/>
    <property type="project" value="TreeGrafter"/>
</dbReference>
<keyword evidence="6" id="KW-1185">Reference proteome</keyword>
<dbReference type="GO" id="GO:0006565">
    <property type="term" value="P:L-serine catabolic process"/>
    <property type="evidence" value="ECO:0007669"/>
    <property type="project" value="TreeGrafter"/>
</dbReference>
<keyword evidence="2" id="KW-0663">Pyridoxal phosphate</keyword>
<dbReference type="PROSITE" id="PS00165">
    <property type="entry name" value="DEHYDRATASE_SER_THR"/>
    <property type="match status" value="1"/>
</dbReference>
<dbReference type="InterPro" id="IPR036052">
    <property type="entry name" value="TrpB-like_PALP_sf"/>
</dbReference>
<evidence type="ECO:0000313" key="6">
    <source>
        <dbReference type="Proteomes" id="UP000192917"/>
    </source>
</evidence>
<organism evidence="5 6">
    <name type="scientific">Tistlia consotensis USBA 355</name>
    <dbReference type="NCBI Taxonomy" id="560819"/>
    <lineage>
        <taxon>Bacteria</taxon>
        <taxon>Pseudomonadati</taxon>
        <taxon>Pseudomonadota</taxon>
        <taxon>Alphaproteobacteria</taxon>
        <taxon>Rhodospirillales</taxon>
        <taxon>Rhodovibrionaceae</taxon>
        <taxon>Tistlia</taxon>
    </lineage>
</organism>
<dbReference type="PANTHER" id="PTHR48078:SF6">
    <property type="entry name" value="L-THREONINE DEHYDRATASE CATABOLIC TDCB"/>
    <property type="match status" value="1"/>
</dbReference>
<sequence length="339" mass="34224">MDGTAAGRGETIEERAVDGEAIEGEAIDRAAIAETEALIRPHVRRTPLLEVAAGDFGLAGRPLTLKLEFLQHSGSFKARGAFANLLLRQVPEAGVVAASGGNHGAAVAHAARALGVRARIFVPSVASPAKIARIEASGAELVVGGDLYADALAAAEACIAETGALSVHAYDQRETLLGQGTAGLELEAQAGAPGASGVDTLLVAVGGGGLIGGVASALADSPIRVVGVEPEAAPTLYRALEAGRPVDAPAGGLAADSLAPKQVGRLMFPIARDHVERVVLVPDEAIAEAQAALWRTLRIASEPGGAAAFAAVLSGAYRPAPDERVAVLLCGANTHKVDL</sequence>
<dbReference type="GO" id="GO:0003941">
    <property type="term" value="F:L-serine ammonia-lyase activity"/>
    <property type="evidence" value="ECO:0007669"/>
    <property type="project" value="TreeGrafter"/>
</dbReference>
<name>A0A1Y6BH52_9PROT</name>
<dbReference type="Proteomes" id="UP000192917">
    <property type="component" value="Unassembled WGS sequence"/>
</dbReference>
<dbReference type="RefSeq" id="WP_085121529.1">
    <property type="nucleotide sequence ID" value="NZ_FWZX01000003.1"/>
</dbReference>
<evidence type="ECO:0000259" key="4">
    <source>
        <dbReference type="Pfam" id="PF00291"/>
    </source>
</evidence>